<dbReference type="InterPro" id="IPR006905">
    <property type="entry name" value="Flavin_halogenase"/>
</dbReference>
<keyword evidence="6" id="KW-1185">Reference proteome</keyword>
<dbReference type="PANTHER" id="PTHR43747:SF5">
    <property type="entry name" value="FAD-BINDING DOMAIN-CONTAINING PROTEIN"/>
    <property type="match status" value="1"/>
</dbReference>
<gene>
    <name evidence="5" type="ORF">CERSUDRAFT_68862</name>
</gene>
<evidence type="ECO:0000256" key="3">
    <source>
        <dbReference type="ARBA" id="ARBA00023033"/>
    </source>
</evidence>
<dbReference type="OrthoDB" id="3340390at2759"/>
<sequence>MASSVPSSTQILVIGGGPAGSYAASALSREGFKVVLLESARFPRYHIGESLLPSARPFLRLIDAETTVGSYGFTRKPGAAFRFNRYKREGYTDFMQGSPDEFTWNVTRSDFDHLLLKHARTCGVTTIEGTRVTEIHFSSVVSSRPIAASWKNDAGAQGGIAFDYLVDASGRNGLMSTRYLKNRHFNASLRNMAYWGYWEGAGMYMPGTARENAVFIEALEDESGWAWFTPLHDGTTSIGIVIDHASAGDKKSTILQSADGHINTSQKLYLQEVIRAPGIKEFIAHAMLREINSPNAVKTASDYSYAAASYGGDHFRIAGDAGAFIDPFFSTGVHLAFVGALSAAITISTSIRGTVTEELAVKWHNTRVSTSYTRFLLVVLGTYRQIREQNVPILSDIDEDNFDRAFNILRPVIQGRTDFDRAVSESELEKTMEFCAGVFAPTDEQNHAKACARLDPLLTSSDGPIVSMEVIDNLTASEDMEARFVAHKLNARRVIHTAYDPLHNFGVEVLHGLRAVTKRGHLQLEVVED</sequence>
<evidence type="ECO:0000313" key="6">
    <source>
        <dbReference type="Proteomes" id="UP000016930"/>
    </source>
</evidence>
<evidence type="ECO:0000256" key="1">
    <source>
        <dbReference type="ARBA" id="ARBA00005706"/>
    </source>
</evidence>
<name>M2Q634_CERS8</name>
<dbReference type="EMBL" id="KB445812">
    <property type="protein sequence ID" value="EMD32293.1"/>
    <property type="molecule type" value="Genomic_DNA"/>
</dbReference>
<evidence type="ECO:0000256" key="4">
    <source>
        <dbReference type="ARBA" id="ARBA00049364"/>
    </source>
</evidence>
<evidence type="ECO:0008006" key="7">
    <source>
        <dbReference type="Google" id="ProtNLM"/>
    </source>
</evidence>
<dbReference type="GO" id="GO:0044550">
    <property type="term" value="P:secondary metabolite biosynthetic process"/>
    <property type="evidence" value="ECO:0007669"/>
    <property type="project" value="UniProtKB-ARBA"/>
</dbReference>
<dbReference type="SUPFAM" id="SSF51905">
    <property type="entry name" value="FAD/NAD(P)-binding domain"/>
    <property type="match status" value="1"/>
</dbReference>
<keyword evidence="2" id="KW-0560">Oxidoreductase</keyword>
<evidence type="ECO:0000313" key="5">
    <source>
        <dbReference type="EMBL" id="EMD32293.1"/>
    </source>
</evidence>
<dbReference type="PANTHER" id="PTHR43747">
    <property type="entry name" value="FAD-BINDING PROTEIN"/>
    <property type="match status" value="1"/>
</dbReference>
<accession>M2Q634</accession>
<dbReference type="STRING" id="914234.M2Q634"/>
<proteinExistence type="inferred from homology"/>
<dbReference type="InterPro" id="IPR036188">
    <property type="entry name" value="FAD/NAD-bd_sf"/>
</dbReference>
<reference evidence="5 6" key="1">
    <citation type="journal article" date="2012" name="Proc. Natl. Acad. Sci. U.S.A.">
        <title>Comparative genomics of Ceriporiopsis subvermispora and Phanerochaete chrysosporium provide insight into selective ligninolysis.</title>
        <authorList>
            <person name="Fernandez-Fueyo E."/>
            <person name="Ruiz-Duenas F.J."/>
            <person name="Ferreira P."/>
            <person name="Floudas D."/>
            <person name="Hibbett D.S."/>
            <person name="Canessa P."/>
            <person name="Larrondo L.F."/>
            <person name="James T.Y."/>
            <person name="Seelenfreund D."/>
            <person name="Lobos S."/>
            <person name="Polanco R."/>
            <person name="Tello M."/>
            <person name="Honda Y."/>
            <person name="Watanabe T."/>
            <person name="Watanabe T."/>
            <person name="Ryu J.S."/>
            <person name="Kubicek C.P."/>
            <person name="Schmoll M."/>
            <person name="Gaskell J."/>
            <person name="Hammel K.E."/>
            <person name="St John F.J."/>
            <person name="Vanden Wymelenberg A."/>
            <person name="Sabat G."/>
            <person name="Splinter BonDurant S."/>
            <person name="Syed K."/>
            <person name="Yadav J.S."/>
            <person name="Doddapaneni H."/>
            <person name="Subramanian V."/>
            <person name="Lavin J.L."/>
            <person name="Oguiza J.A."/>
            <person name="Perez G."/>
            <person name="Pisabarro A.G."/>
            <person name="Ramirez L."/>
            <person name="Santoyo F."/>
            <person name="Master E."/>
            <person name="Coutinho P.M."/>
            <person name="Henrissat B."/>
            <person name="Lombard V."/>
            <person name="Magnuson J.K."/>
            <person name="Kuees U."/>
            <person name="Hori C."/>
            <person name="Igarashi K."/>
            <person name="Samejima M."/>
            <person name="Held B.W."/>
            <person name="Barry K.W."/>
            <person name="LaButti K.M."/>
            <person name="Lapidus A."/>
            <person name="Lindquist E.A."/>
            <person name="Lucas S.M."/>
            <person name="Riley R."/>
            <person name="Salamov A.A."/>
            <person name="Hoffmeister D."/>
            <person name="Schwenk D."/>
            <person name="Hadar Y."/>
            <person name="Yarden O."/>
            <person name="de Vries R.P."/>
            <person name="Wiebenga A."/>
            <person name="Stenlid J."/>
            <person name="Eastwood D."/>
            <person name="Grigoriev I.V."/>
            <person name="Berka R.M."/>
            <person name="Blanchette R.A."/>
            <person name="Kersten P."/>
            <person name="Martinez A.T."/>
            <person name="Vicuna R."/>
            <person name="Cullen D."/>
        </authorList>
    </citation>
    <scope>NUCLEOTIDE SEQUENCE [LARGE SCALE GENOMIC DNA]</scope>
    <source>
        <strain evidence="5 6">B</strain>
    </source>
</reference>
<dbReference type="GO" id="GO:0140907">
    <property type="term" value="F:flavin-dependent halogenase activity"/>
    <property type="evidence" value="ECO:0007669"/>
    <property type="project" value="UniProtKB-ARBA"/>
</dbReference>
<keyword evidence="3" id="KW-0503">Monooxygenase</keyword>
<dbReference type="HOGENOM" id="CLU_024648_4_2_1"/>
<dbReference type="PRINTS" id="PR00420">
    <property type="entry name" value="RNGMNOXGNASE"/>
</dbReference>
<dbReference type="GO" id="GO:0004497">
    <property type="term" value="F:monooxygenase activity"/>
    <property type="evidence" value="ECO:0007669"/>
    <property type="project" value="UniProtKB-KW"/>
</dbReference>
<comment type="similarity">
    <text evidence="1">Belongs to the flavin-dependent halogenase family.</text>
</comment>
<organism evidence="5 6">
    <name type="scientific">Ceriporiopsis subvermispora (strain B)</name>
    <name type="common">White-rot fungus</name>
    <name type="synonym">Gelatoporia subvermispora</name>
    <dbReference type="NCBI Taxonomy" id="914234"/>
    <lineage>
        <taxon>Eukaryota</taxon>
        <taxon>Fungi</taxon>
        <taxon>Dikarya</taxon>
        <taxon>Basidiomycota</taxon>
        <taxon>Agaricomycotina</taxon>
        <taxon>Agaricomycetes</taxon>
        <taxon>Polyporales</taxon>
        <taxon>Gelatoporiaceae</taxon>
        <taxon>Gelatoporia</taxon>
    </lineage>
</organism>
<protein>
    <recommendedName>
        <fullName evidence="7">Halogenase</fullName>
    </recommendedName>
</protein>
<dbReference type="Pfam" id="PF04820">
    <property type="entry name" value="Trp_halogenase"/>
    <property type="match status" value="2"/>
</dbReference>
<dbReference type="AlphaFoldDB" id="M2Q634"/>
<comment type="catalytic activity">
    <reaction evidence="4">
        <text>melleolide F + FADH2 + chloride + O2 = 6'-chloromelleolide F + FAD + 2 H2O + H(+)</text>
        <dbReference type="Rhea" id="RHEA:67160"/>
        <dbReference type="ChEBI" id="CHEBI:15377"/>
        <dbReference type="ChEBI" id="CHEBI:15378"/>
        <dbReference type="ChEBI" id="CHEBI:15379"/>
        <dbReference type="ChEBI" id="CHEBI:17996"/>
        <dbReference type="ChEBI" id="CHEBI:57692"/>
        <dbReference type="ChEBI" id="CHEBI:58307"/>
        <dbReference type="ChEBI" id="CHEBI:167712"/>
        <dbReference type="ChEBI" id="CHEBI:167713"/>
    </reaction>
    <physiologicalReaction direction="left-to-right" evidence="4">
        <dbReference type="Rhea" id="RHEA:67161"/>
    </physiologicalReaction>
</comment>
<evidence type="ECO:0000256" key="2">
    <source>
        <dbReference type="ARBA" id="ARBA00023002"/>
    </source>
</evidence>
<dbReference type="InterPro" id="IPR050816">
    <property type="entry name" value="Flavin-dep_Halogenase_NPB"/>
</dbReference>
<dbReference type="Proteomes" id="UP000016930">
    <property type="component" value="Unassembled WGS sequence"/>
</dbReference>
<dbReference type="Gene3D" id="3.50.50.60">
    <property type="entry name" value="FAD/NAD(P)-binding domain"/>
    <property type="match status" value="1"/>
</dbReference>